<feature type="region of interest" description="Disordered" evidence="6">
    <location>
        <begin position="501"/>
        <end position="533"/>
    </location>
</feature>
<dbReference type="Gene3D" id="3.40.50.150">
    <property type="entry name" value="Vaccinia Virus protein VP39"/>
    <property type="match status" value="1"/>
</dbReference>
<dbReference type="EC" id="2.1.1.72" evidence="1"/>
<protein>
    <recommendedName>
        <fullName evidence="1">site-specific DNA-methyltransferase (adenine-specific)</fullName>
        <ecNumber evidence="1">2.1.1.72</ecNumber>
    </recommendedName>
</protein>
<dbReference type="InterPro" id="IPR029063">
    <property type="entry name" value="SAM-dependent_MTases_sf"/>
</dbReference>
<dbReference type="PRINTS" id="PR00507">
    <property type="entry name" value="N12N6MTFRASE"/>
</dbReference>
<feature type="region of interest" description="Disordered" evidence="6">
    <location>
        <begin position="1299"/>
        <end position="1324"/>
    </location>
</feature>
<evidence type="ECO:0000256" key="1">
    <source>
        <dbReference type="ARBA" id="ARBA00011900"/>
    </source>
</evidence>
<dbReference type="InterPro" id="IPR002052">
    <property type="entry name" value="DNA_methylase_N6_adenine_CS"/>
</dbReference>
<dbReference type="GO" id="GO:0003676">
    <property type="term" value="F:nucleic acid binding"/>
    <property type="evidence" value="ECO:0007669"/>
    <property type="project" value="InterPro"/>
</dbReference>
<dbReference type="PANTHER" id="PTHR33841:SF1">
    <property type="entry name" value="DNA METHYLTRANSFERASE A"/>
    <property type="match status" value="1"/>
</dbReference>
<dbReference type="PANTHER" id="PTHR33841">
    <property type="entry name" value="DNA METHYLTRANSFERASE YEEA-RELATED"/>
    <property type="match status" value="1"/>
</dbReference>
<dbReference type="InterPro" id="IPR011639">
    <property type="entry name" value="MethylTrfase_TaqI-like_dom"/>
</dbReference>
<dbReference type="GO" id="GO:0009007">
    <property type="term" value="F:site-specific DNA-methyltransferase (adenine-specific) activity"/>
    <property type="evidence" value="ECO:0007669"/>
    <property type="project" value="UniProtKB-EC"/>
</dbReference>
<dbReference type="Proteomes" id="UP000063308">
    <property type="component" value="Chromosome"/>
</dbReference>
<keyword evidence="2" id="KW-0489">Methyltransferase</keyword>
<dbReference type="SUPFAM" id="SSF53335">
    <property type="entry name" value="S-adenosyl-L-methionine-dependent methyltransferases"/>
    <property type="match status" value="1"/>
</dbReference>
<evidence type="ECO:0000313" key="8">
    <source>
        <dbReference type="EMBL" id="BAR59743.1"/>
    </source>
</evidence>
<dbReference type="GO" id="GO:0006304">
    <property type="term" value="P:DNA modification"/>
    <property type="evidence" value="ECO:0007669"/>
    <property type="project" value="InterPro"/>
</dbReference>
<sequence>MSVIDPNAEWIGNVQPTGLVVAANVLAGHGLNPAEQTRADSETVRALLSDGEDGPALVDPWSFFAQVLGWREAQVAGTVNGPAVPADLSIRIEESAADLAPHWAVTDPDTGWQLLVRLEDAGVEPDQRGALRDWEATPHQQLERLLRETGVPAGLLLTDNELRIVHAPRGETSGWLKFPLRSLGEVGGRPMLGGLKLILSSFRLHNDAPNRRLTGLLKESREAQAEVSTKLAAQVLGALHELLRGLHSADRSRIETLAASRPGHLYEGLLTALLRLVFLLYAEDRDLIPSRVDGEARALYDQGYGVRSLYSRLLDDAARYPDTMDERRGAWARLLALFRLVHRGDSTGWIKGRGGKLFDPDAFPFLQGQDTPIAPPAPAIVSDGSILRILDLLLNLDGEQLSYRTLDVEQIGCVYETVMGFTVETLAGPAIAIRAGKNDRTPVFVDLAALAGRKGSERAKFLKENADRNSISDRVARSLAAAVDIAGVVAALLPIVDERGSPGGQLASPGTPLLQPTDERRRTGSHYTPRSLTGPIVSHALEPAFERIGADAKPEQILDLKVCDPAMGSGAFLVEACRTLAARMVKAWERWPETKPAIPPDEDADLHAKRLVAQRCLYGVDKNPLATDLAKLSLWLATLARDHEFTFLDHALKTGDSLVGLTQVQIAAVHWDTSKSSLPLFRQLVQDRVAEAMRDRSEIQAAPDDTARAIQEQRHRSLELRLEKIRLMGDAVIAAFFAEDKPRARERKRAELESWLCASPVAWEKIAAFAATLKQGAHPVRPFHWEIEFPEVLARKNGGFDAIVGNPPFAGKNTLAAGHRAGYGVWLQTLHQRAHGNADLVAHFFRRAFELLRQGGLSGLIATNTIGQGDTRSTGLTVILKHGGAIVRAVRRLKWPGEAAVVVSVVHVSKDVSKQPILDGRPVRRISAYLVEGDLDTSPSCLAANASKAFVGSYVSGAGFTFDDSAAAKNEAESLRTMQELIGNDPRNAQRVFPYIGGEEVNNDPQHSHRRYVINFFDFPLRREHSEISWAAMSDEQRNECRRSGIVPNDYADPVAADWPNLLSIVERRVKPQRAKDKREPRRRRWWRYAETAPGLYAAIAPLGRVLVRSLTSTQFPTFTFVPSRLVYDQTLICWCVDTHSPQSVLASRTHEIWTRFLGATMKDDSRYNIGDCFETFPFPLDFESSPALDRAGRIYHEHRSALMVSRNEGMTKIYNRFQDPAETGEDIQRLRELHAAMDRAVLEAYGWNDLAESAAPIFLDKNSEDDHAYQGRLFWPSEFRDEVLARLLALNAERHSEEVSLGTAPEMKGNARQDEDAELEDVE</sequence>
<reference evidence="8 9" key="1">
    <citation type="submission" date="2014-11" db="EMBL/GenBank/DDBJ databases">
        <title>Symbiosis island explosion on the genome of extra-slow-growing strains of soybean bradyrhizobia with massive insertion sequences.</title>
        <authorList>
            <person name="Iida T."/>
            <person name="Minamisawa K."/>
        </authorList>
    </citation>
    <scope>NUCLEOTIDE SEQUENCE [LARGE SCALE GENOMIC DNA]</scope>
    <source>
        <strain evidence="8 9">NK6</strain>
    </source>
</reference>
<evidence type="ECO:0000256" key="4">
    <source>
        <dbReference type="ARBA" id="ARBA00022691"/>
    </source>
</evidence>
<evidence type="ECO:0000256" key="2">
    <source>
        <dbReference type="ARBA" id="ARBA00022603"/>
    </source>
</evidence>
<keyword evidence="4" id="KW-0949">S-adenosyl-L-methionine</keyword>
<feature type="domain" description="Type II methyltransferase M.TaqI-like" evidence="7">
    <location>
        <begin position="616"/>
        <end position="867"/>
    </location>
</feature>
<evidence type="ECO:0000256" key="5">
    <source>
        <dbReference type="ARBA" id="ARBA00047942"/>
    </source>
</evidence>
<evidence type="ECO:0000259" key="7">
    <source>
        <dbReference type="Pfam" id="PF07669"/>
    </source>
</evidence>
<accession>A0A0E4G062</accession>
<dbReference type="Pfam" id="PF07669">
    <property type="entry name" value="Eco57I"/>
    <property type="match status" value="1"/>
</dbReference>
<evidence type="ECO:0000256" key="6">
    <source>
        <dbReference type="SAM" id="MobiDB-lite"/>
    </source>
</evidence>
<organism evidence="8 9">
    <name type="scientific">Bradyrhizobium diazoefficiens</name>
    <dbReference type="NCBI Taxonomy" id="1355477"/>
    <lineage>
        <taxon>Bacteria</taxon>
        <taxon>Pseudomonadati</taxon>
        <taxon>Pseudomonadota</taxon>
        <taxon>Alphaproteobacteria</taxon>
        <taxon>Hyphomicrobiales</taxon>
        <taxon>Nitrobacteraceae</taxon>
        <taxon>Bradyrhizobium</taxon>
    </lineage>
</organism>
<dbReference type="GO" id="GO:0032259">
    <property type="term" value="P:methylation"/>
    <property type="evidence" value="ECO:0007669"/>
    <property type="project" value="UniProtKB-KW"/>
</dbReference>
<name>A0A0E4G062_9BRAD</name>
<comment type="catalytic activity">
    <reaction evidence="5">
        <text>a 2'-deoxyadenosine in DNA + S-adenosyl-L-methionine = an N(6)-methyl-2'-deoxyadenosine in DNA + S-adenosyl-L-homocysteine + H(+)</text>
        <dbReference type="Rhea" id="RHEA:15197"/>
        <dbReference type="Rhea" id="RHEA-COMP:12418"/>
        <dbReference type="Rhea" id="RHEA-COMP:12419"/>
        <dbReference type="ChEBI" id="CHEBI:15378"/>
        <dbReference type="ChEBI" id="CHEBI:57856"/>
        <dbReference type="ChEBI" id="CHEBI:59789"/>
        <dbReference type="ChEBI" id="CHEBI:90615"/>
        <dbReference type="ChEBI" id="CHEBI:90616"/>
        <dbReference type="EC" id="2.1.1.72"/>
    </reaction>
</comment>
<dbReference type="REBASE" id="108678">
    <property type="entry name" value="BdiNK6ORF6592P"/>
</dbReference>
<evidence type="ECO:0000256" key="3">
    <source>
        <dbReference type="ARBA" id="ARBA00022679"/>
    </source>
</evidence>
<dbReference type="PROSITE" id="PS00092">
    <property type="entry name" value="N6_MTASE"/>
    <property type="match status" value="1"/>
</dbReference>
<dbReference type="EMBL" id="AP014685">
    <property type="protein sequence ID" value="BAR59743.1"/>
    <property type="molecule type" value="Genomic_DNA"/>
</dbReference>
<proteinExistence type="predicted"/>
<keyword evidence="3" id="KW-0808">Transferase</keyword>
<evidence type="ECO:0000313" key="9">
    <source>
        <dbReference type="Proteomes" id="UP000063308"/>
    </source>
</evidence>
<gene>
    <name evidence="8" type="ORF">NK6_6592</name>
</gene>
<dbReference type="InterPro" id="IPR050953">
    <property type="entry name" value="N4_N6_ade-DNA_methylase"/>
</dbReference>